<organism evidence="14 15">
    <name type="scientific">Engystomops pustulosus</name>
    <name type="common">Tungara frog</name>
    <name type="synonym">Physalaemus pustulosus</name>
    <dbReference type="NCBI Taxonomy" id="76066"/>
    <lineage>
        <taxon>Eukaryota</taxon>
        <taxon>Metazoa</taxon>
        <taxon>Chordata</taxon>
        <taxon>Craniata</taxon>
        <taxon>Vertebrata</taxon>
        <taxon>Euteleostomi</taxon>
        <taxon>Amphibia</taxon>
        <taxon>Batrachia</taxon>
        <taxon>Anura</taxon>
        <taxon>Neobatrachia</taxon>
        <taxon>Hyloidea</taxon>
        <taxon>Leptodactylidae</taxon>
        <taxon>Leiuperinae</taxon>
        <taxon>Engystomops</taxon>
    </lineage>
</organism>
<evidence type="ECO:0000256" key="1">
    <source>
        <dbReference type="ARBA" id="ARBA00004574"/>
    </source>
</evidence>
<keyword evidence="15" id="KW-1185">Reference proteome</keyword>
<dbReference type="PROSITE" id="PS51294">
    <property type="entry name" value="HTH_MYB"/>
    <property type="match status" value="1"/>
</dbReference>
<dbReference type="GO" id="GO:0098505">
    <property type="term" value="F:G-rich strand telomeric DNA binding"/>
    <property type="evidence" value="ECO:0007669"/>
    <property type="project" value="TreeGrafter"/>
</dbReference>
<sequence>VWRATLDSEKSKAVLISQFLTRVAEGRHLDVEFEADDKLTPLEAAAAVLDQIIEEEDDLRILQEEIKTLVKIQAVAVCMEKGRFKLSSEVLDRQFDESETNKYLRMKMSMVVGKKDPYHEFLENFSYSKMLKKITSYTSLVLARRPPVFLLQAATKMVEAKGKLDVQAGENNVCDEPVTVSENKDQKAHNSNDKDFQKEDLSTSESEDTSLEKSSADLNPNEITEEAVRFTDKATERPQRRLFSLEQGTPWHPDKSRKVVSKSILGKKHHNLENVPSENLETSINPASNKRRQPWTWEEDELLKKGVKKYGAGNWSKILVHYKFNNRTGVMLKDRWRTMRKLNMVNDE</sequence>
<dbReference type="InterPro" id="IPR009057">
    <property type="entry name" value="Homeodomain-like_sf"/>
</dbReference>
<dbReference type="AlphaFoldDB" id="A0AAV7BDM3"/>
<evidence type="ECO:0000256" key="9">
    <source>
        <dbReference type="ARBA" id="ARBA00023306"/>
    </source>
</evidence>
<evidence type="ECO:0000256" key="4">
    <source>
        <dbReference type="ARBA" id="ARBA00022553"/>
    </source>
</evidence>
<dbReference type="InterPro" id="IPR013867">
    <property type="entry name" value="Telomere_rpt-bd_fac_dimer_dom"/>
</dbReference>
<evidence type="ECO:0000256" key="8">
    <source>
        <dbReference type="ARBA" id="ARBA00023242"/>
    </source>
</evidence>
<dbReference type="Pfam" id="PF08558">
    <property type="entry name" value="TRF"/>
    <property type="match status" value="1"/>
</dbReference>
<dbReference type="PANTHER" id="PTHR46734:SF1">
    <property type="entry name" value="TELOMERIC REPEAT-BINDING FACTOR 1"/>
    <property type="match status" value="1"/>
</dbReference>
<dbReference type="GO" id="GO:0071532">
    <property type="term" value="F:ankyrin repeat binding"/>
    <property type="evidence" value="ECO:0007669"/>
    <property type="project" value="TreeGrafter"/>
</dbReference>
<dbReference type="Gene3D" id="1.10.10.60">
    <property type="entry name" value="Homeodomain-like"/>
    <property type="match status" value="1"/>
</dbReference>
<dbReference type="SUPFAM" id="SSF63600">
    <property type="entry name" value="Telomeric repeat binding factor (TRF) dimerisation domain"/>
    <property type="match status" value="1"/>
</dbReference>
<dbReference type="InterPro" id="IPR052450">
    <property type="entry name" value="TRBD-Containing_Protein"/>
</dbReference>
<dbReference type="InterPro" id="IPR001005">
    <property type="entry name" value="SANT/Myb"/>
</dbReference>
<keyword evidence="10" id="KW-0175">Coiled coil</keyword>
<dbReference type="GO" id="GO:0008017">
    <property type="term" value="F:microtubule binding"/>
    <property type="evidence" value="ECO:0007669"/>
    <property type="project" value="TreeGrafter"/>
</dbReference>
<dbReference type="SMART" id="SM00717">
    <property type="entry name" value="SANT"/>
    <property type="match status" value="1"/>
</dbReference>
<feature type="region of interest" description="Disordered" evidence="11">
    <location>
        <begin position="176"/>
        <end position="224"/>
    </location>
</feature>
<evidence type="ECO:0000313" key="15">
    <source>
        <dbReference type="Proteomes" id="UP000824782"/>
    </source>
</evidence>
<dbReference type="InterPro" id="IPR017930">
    <property type="entry name" value="Myb_dom"/>
</dbReference>
<gene>
    <name evidence="14" type="ORF">GDO81_011355</name>
</gene>
<dbReference type="SUPFAM" id="SSF46689">
    <property type="entry name" value="Homeodomain-like"/>
    <property type="match status" value="1"/>
</dbReference>
<evidence type="ECO:0000259" key="13">
    <source>
        <dbReference type="PROSITE" id="PS51294"/>
    </source>
</evidence>
<evidence type="ECO:0000256" key="10">
    <source>
        <dbReference type="SAM" id="Coils"/>
    </source>
</evidence>
<comment type="caution">
    <text evidence="14">The sequence shown here is derived from an EMBL/GenBank/DDBJ whole genome shotgun (WGS) entry which is preliminary data.</text>
</comment>
<feature type="non-terminal residue" evidence="14">
    <location>
        <position position="1"/>
    </location>
</feature>
<keyword evidence="9" id="KW-0131">Cell cycle</keyword>
<comment type="subcellular location">
    <subcellularLocation>
        <location evidence="1">Chromosome</location>
        <location evidence="1">Telomere</location>
    </subcellularLocation>
</comment>
<evidence type="ECO:0000256" key="2">
    <source>
        <dbReference type="ARBA" id="ARBA00022454"/>
    </source>
</evidence>
<keyword evidence="6" id="KW-0779">Telomere</keyword>
<feature type="domain" description="Myb-like" evidence="12">
    <location>
        <begin position="287"/>
        <end position="340"/>
    </location>
</feature>
<keyword evidence="3" id="KW-1017">Isopeptide bond</keyword>
<dbReference type="CDD" id="cd11660">
    <property type="entry name" value="SANT_TRF"/>
    <property type="match status" value="1"/>
</dbReference>
<evidence type="ECO:0000256" key="11">
    <source>
        <dbReference type="SAM" id="MobiDB-lite"/>
    </source>
</evidence>
<feature type="coiled-coil region" evidence="10">
    <location>
        <begin position="45"/>
        <end position="72"/>
    </location>
</feature>
<evidence type="ECO:0000256" key="6">
    <source>
        <dbReference type="ARBA" id="ARBA00022895"/>
    </source>
</evidence>
<keyword evidence="4" id="KW-0597">Phosphoprotein</keyword>
<keyword evidence="5" id="KW-0832">Ubl conjugation</keyword>
<name>A0AAV7BDM3_ENGPU</name>
<evidence type="ECO:0000313" key="14">
    <source>
        <dbReference type="EMBL" id="KAG8570624.1"/>
    </source>
</evidence>
<evidence type="ECO:0008006" key="16">
    <source>
        <dbReference type="Google" id="ProtNLM"/>
    </source>
</evidence>
<dbReference type="Proteomes" id="UP000824782">
    <property type="component" value="Unassembled WGS sequence"/>
</dbReference>
<dbReference type="GO" id="GO:0000783">
    <property type="term" value="C:nuclear telomere cap complex"/>
    <property type="evidence" value="ECO:0007669"/>
    <property type="project" value="TreeGrafter"/>
</dbReference>
<dbReference type="GO" id="GO:0008301">
    <property type="term" value="F:DNA binding, bending"/>
    <property type="evidence" value="ECO:0007669"/>
    <property type="project" value="TreeGrafter"/>
</dbReference>
<evidence type="ECO:0000256" key="5">
    <source>
        <dbReference type="ARBA" id="ARBA00022843"/>
    </source>
</evidence>
<dbReference type="EMBL" id="WNYA01000005">
    <property type="protein sequence ID" value="KAG8570624.1"/>
    <property type="molecule type" value="Genomic_DNA"/>
</dbReference>
<dbReference type="Gene3D" id="1.25.40.210">
    <property type="entry name" value="Telomere repeat-binding factor, dimerisation domain"/>
    <property type="match status" value="1"/>
</dbReference>
<dbReference type="GO" id="GO:0003720">
    <property type="term" value="F:telomerase activity"/>
    <property type="evidence" value="ECO:0007669"/>
    <property type="project" value="TreeGrafter"/>
</dbReference>
<reference evidence="14" key="1">
    <citation type="thesis" date="2020" institute="ProQuest LLC" country="789 East Eisenhower Parkway, Ann Arbor, MI, USA">
        <title>Comparative Genomics and Chromosome Evolution.</title>
        <authorList>
            <person name="Mudd A.B."/>
        </authorList>
    </citation>
    <scope>NUCLEOTIDE SEQUENCE</scope>
    <source>
        <strain evidence="14">237g6f4</strain>
        <tissue evidence="14">Blood</tissue>
    </source>
</reference>
<dbReference type="InterPro" id="IPR036507">
    <property type="entry name" value="Telomere_rpt-bd_fac_dimer_sf"/>
</dbReference>
<keyword evidence="8" id="KW-0539">Nucleus</keyword>
<dbReference type="InterPro" id="IPR017357">
    <property type="entry name" value="TERF1/2"/>
</dbReference>
<accession>A0AAV7BDM3</accession>
<dbReference type="FunFam" id="1.10.10.60:FF:000129">
    <property type="entry name" value="Telomeric repeat-binding factor 2"/>
    <property type="match status" value="1"/>
</dbReference>
<dbReference type="GO" id="GO:0042803">
    <property type="term" value="F:protein homodimerization activity"/>
    <property type="evidence" value="ECO:0007669"/>
    <property type="project" value="InterPro"/>
</dbReference>
<dbReference type="PANTHER" id="PTHR46734">
    <property type="entry name" value="TELOMERIC REPEAT-BINDING FACTOR 1 TERF1"/>
    <property type="match status" value="1"/>
</dbReference>
<evidence type="ECO:0000256" key="7">
    <source>
        <dbReference type="ARBA" id="ARBA00023125"/>
    </source>
</evidence>
<dbReference type="PIRSF" id="PIRSF038016">
    <property type="entry name" value="Telomere_bd-1_Pin2"/>
    <property type="match status" value="1"/>
</dbReference>
<dbReference type="GO" id="GO:0003691">
    <property type="term" value="F:double-stranded telomeric DNA binding"/>
    <property type="evidence" value="ECO:0007669"/>
    <property type="project" value="TreeGrafter"/>
</dbReference>
<feature type="compositionally biased region" description="Basic and acidic residues" evidence="11">
    <location>
        <begin position="182"/>
        <end position="201"/>
    </location>
</feature>
<dbReference type="GO" id="GO:0005654">
    <property type="term" value="C:nucleoplasm"/>
    <property type="evidence" value="ECO:0007669"/>
    <property type="project" value="UniProtKB-ARBA"/>
</dbReference>
<evidence type="ECO:0000259" key="12">
    <source>
        <dbReference type="PROSITE" id="PS50090"/>
    </source>
</evidence>
<keyword evidence="2" id="KW-0158">Chromosome</keyword>
<evidence type="ECO:0000256" key="3">
    <source>
        <dbReference type="ARBA" id="ARBA00022499"/>
    </source>
</evidence>
<proteinExistence type="predicted"/>
<feature type="domain" description="HTH myb-type" evidence="13">
    <location>
        <begin position="287"/>
        <end position="344"/>
    </location>
</feature>
<dbReference type="GO" id="GO:0007004">
    <property type="term" value="P:telomere maintenance via telomerase"/>
    <property type="evidence" value="ECO:0007669"/>
    <property type="project" value="TreeGrafter"/>
</dbReference>
<dbReference type="GO" id="GO:0008156">
    <property type="term" value="P:negative regulation of DNA replication"/>
    <property type="evidence" value="ECO:0007669"/>
    <property type="project" value="TreeGrafter"/>
</dbReference>
<dbReference type="GO" id="GO:1905839">
    <property type="term" value="P:negative regulation of telomeric D-loop disassembly"/>
    <property type="evidence" value="ECO:0007669"/>
    <property type="project" value="TreeGrafter"/>
</dbReference>
<dbReference type="Pfam" id="PF00249">
    <property type="entry name" value="Myb_DNA-binding"/>
    <property type="match status" value="1"/>
</dbReference>
<keyword evidence="7" id="KW-0238">DNA-binding</keyword>
<dbReference type="PROSITE" id="PS50090">
    <property type="entry name" value="MYB_LIKE"/>
    <property type="match status" value="1"/>
</dbReference>
<protein>
    <recommendedName>
        <fullName evidence="16">Telomeric repeat-binding factor</fullName>
    </recommendedName>
</protein>